<comment type="caution">
    <text evidence="1">The sequence shown here is derived from an EMBL/GenBank/DDBJ whole genome shotgun (WGS) entry which is preliminary data.</text>
</comment>
<proteinExistence type="predicted"/>
<sequence>ANIRSVSSHIVGASTYITGAFANKKLNEDNLQLKAVNCHFTHDRMHQASTRLMRMTADGRPFTQDYKDLFSTLMVSLPLGTHRVHFRSYPFTFTTEEALMNLRYLKLTHSTRLPDTKDPSKVMVTTSTTTFSMASDVAKSLCQWFILSHFIESVNEKNLTVFKDKAIWKLTPKGITILSRFVKRNGVDTDIINNLLASQYNTMQLVIIERDAKTDMILYDSFMTEVIFRYFVGLKPNFVSSNIPDSPDDYIDGCVGVRIIEQKFIESSQYCFNGLSAFLWLMRCCTTMTYGEAIDIATVFINNNLIIRENTKTSSKSDNFKFSSSKNDIYMLTDKGLSISGWNVLDISLLNVASSKQKFFSIGSNRKKNSNVKNTQLQTQKADSDSLIFQKENICDIATTLLNNETNHKRLFTILKDPALRFQFRVFLQENYCEENLSFYLESIEFFQLVEHTTNSISIHEALTKAYDMYNAFLAEGSPCELNLDYVLRQSLADCMTTIVLSDEETMKKILNSVVELFTKAQTQIFRLMARDSVPKFLQSATQSKNNTNQFQKITRPTLLTHPIPQVS</sequence>
<reference evidence="1 2" key="1">
    <citation type="journal article" date="2021" name="Commun. Biol.">
        <title>Genomic insights into the host specific adaptation of the Pneumocystis genus.</title>
        <authorList>
            <person name="Cisse O.H."/>
            <person name="Ma L."/>
            <person name="Dekker J.P."/>
            <person name="Khil P.P."/>
            <person name="Youn J.-H."/>
            <person name="Brenchley J.M."/>
            <person name="Blair R."/>
            <person name="Pahar B."/>
            <person name="Chabe M."/>
            <person name="Van Rompay K.K.A."/>
            <person name="Keesler R."/>
            <person name="Sukura A."/>
            <person name="Hirsch V."/>
            <person name="Kutty G."/>
            <person name="Liu Y."/>
            <person name="Peng L."/>
            <person name="Chen J."/>
            <person name="Song J."/>
            <person name="Weissenbacher-Lang C."/>
            <person name="Xu J."/>
            <person name="Upham N.S."/>
            <person name="Stajich J.E."/>
            <person name="Cuomo C.A."/>
            <person name="Cushion M.T."/>
            <person name="Kovacs J.A."/>
        </authorList>
    </citation>
    <scope>NUCLEOTIDE SEQUENCE [LARGE SCALE GENOMIC DNA]</scope>
    <source>
        <strain evidence="1 2">RABM</strain>
    </source>
</reference>
<name>A0ACB7CB02_9ASCO</name>
<gene>
    <name evidence="1" type="ORF">PORY_002048</name>
</gene>
<dbReference type="EMBL" id="JABTEG010000007">
    <property type="protein sequence ID" value="KAG4304655.1"/>
    <property type="molecule type" value="Genomic_DNA"/>
</dbReference>
<keyword evidence="2" id="KW-1185">Reference proteome</keyword>
<evidence type="ECO:0000313" key="1">
    <source>
        <dbReference type="EMBL" id="KAG4304655.1"/>
    </source>
</evidence>
<feature type="non-terminal residue" evidence="1">
    <location>
        <position position="1"/>
    </location>
</feature>
<dbReference type="Proteomes" id="UP000768646">
    <property type="component" value="Unassembled WGS sequence"/>
</dbReference>
<accession>A0ACB7CB02</accession>
<organism evidence="1 2">
    <name type="scientific">Pneumocystis oryctolagi</name>
    <dbReference type="NCBI Taxonomy" id="42067"/>
    <lineage>
        <taxon>Eukaryota</taxon>
        <taxon>Fungi</taxon>
        <taxon>Dikarya</taxon>
        <taxon>Ascomycota</taxon>
        <taxon>Taphrinomycotina</taxon>
        <taxon>Pneumocystomycetes</taxon>
        <taxon>Pneumocystaceae</taxon>
        <taxon>Pneumocystis</taxon>
    </lineage>
</organism>
<protein>
    <submittedName>
        <fullName evidence="1">Uncharacterized protein</fullName>
    </submittedName>
</protein>
<evidence type="ECO:0000313" key="2">
    <source>
        <dbReference type="Proteomes" id="UP000768646"/>
    </source>
</evidence>